<dbReference type="Gene3D" id="3.30.420.10">
    <property type="entry name" value="Ribonuclease H-like superfamily/Ribonuclease H"/>
    <property type="match status" value="1"/>
</dbReference>
<evidence type="ECO:0000259" key="2">
    <source>
        <dbReference type="PROSITE" id="PS50994"/>
    </source>
</evidence>
<dbReference type="Proteomes" id="UP000031307">
    <property type="component" value="Unassembled WGS sequence"/>
</dbReference>
<proteinExistence type="predicted"/>
<dbReference type="InterPro" id="IPR036397">
    <property type="entry name" value="RNaseH_sf"/>
</dbReference>
<dbReference type="GO" id="GO:0006310">
    <property type="term" value="P:DNA recombination"/>
    <property type="evidence" value="ECO:0007669"/>
    <property type="project" value="UniProtKB-KW"/>
</dbReference>
<dbReference type="PANTHER" id="PTHR10948:SF23">
    <property type="entry name" value="TRANSPOSASE INSI FOR INSERTION SEQUENCE ELEMENT IS30A-RELATED"/>
    <property type="match status" value="1"/>
</dbReference>
<evidence type="ECO:0000313" key="4">
    <source>
        <dbReference type="Proteomes" id="UP000031307"/>
    </source>
</evidence>
<dbReference type="GO" id="GO:0003676">
    <property type="term" value="F:nucleic acid binding"/>
    <property type="evidence" value="ECO:0007669"/>
    <property type="project" value="InterPro"/>
</dbReference>
<comment type="caution">
    <text evidence="3">The sequence shown here is derived from an EMBL/GenBank/DDBJ whole genome shotgun (WGS) entry which is preliminary data.</text>
</comment>
<feature type="non-terminal residue" evidence="3">
    <location>
        <position position="335"/>
    </location>
</feature>
<dbReference type="InterPro" id="IPR025246">
    <property type="entry name" value="IS30-like_HTH"/>
</dbReference>
<gene>
    <name evidence="3" type="ORF">DB43_CC00010</name>
</gene>
<dbReference type="Pfam" id="PF13936">
    <property type="entry name" value="HTH_38"/>
    <property type="match status" value="1"/>
</dbReference>
<dbReference type="Gene3D" id="1.10.10.60">
    <property type="entry name" value="Homeodomain-like"/>
    <property type="match status" value="1"/>
</dbReference>
<keyword evidence="1" id="KW-0233">DNA recombination</keyword>
<dbReference type="GO" id="GO:0005829">
    <property type="term" value="C:cytosol"/>
    <property type="evidence" value="ECO:0007669"/>
    <property type="project" value="TreeGrafter"/>
</dbReference>
<dbReference type="PANTHER" id="PTHR10948">
    <property type="entry name" value="TRANSPOSASE"/>
    <property type="match status" value="1"/>
</dbReference>
<dbReference type="GO" id="GO:0015074">
    <property type="term" value="P:DNA integration"/>
    <property type="evidence" value="ECO:0007669"/>
    <property type="project" value="InterPro"/>
</dbReference>
<dbReference type="AlphaFoldDB" id="A0A0C1E7E4"/>
<dbReference type="SUPFAM" id="SSF53098">
    <property type="entry name" value="Ribonuclease H-like"/>
    <property type="match status" value="1"/>
</dbReference>
<dbReference type="InterPro" id="IPR051917">
    <property type="entry name" value="Transposase-Integrase"/>
</dbReference>
<protein>
    <submittedName>
        <fullName evidence="3">Transposase for insertion sequence element IS1086</fullName>
    </submittedName>
</protein>
<dbReference type="PROSITE" id="PS50994">
    <property type="entry name" value="INTEGRASE"/>
    <property type="match status" value="1"/>
</dbReference>
<dbReference type="InterPro" id="IPR053392">
    <property type="entry name" value="Transposase_IS30-like"/>
</dbReference>
<reference evidence="3 4" key="1">
    <citation type="journal article" date="2014" name="Mol. Biol. Evol.">
        <title>Massive expansion of Ubiquitination-related gene families within the Chlamydiae.</title>
        <authorList>
            <person name="Domman D."/>
            <person name="Collingro A."/>
            <person name="Lagkouvardos I."/>
            <person name="Gehre L."/>
            <person name="Weinmaier T."/>
            <person name="Rattei T."/>
            <person name="Subtil A."/>
            <person name="Horn M."/>
        </authorList>
    </citation>
    <scope>NUCLEOTIDE SEQUENCE [LARGE SCALE GENOMIC DNA]</scope>
    <source>
        <strain evidence="3 4">OEW1</strain>
    </source>
</reference>
<dbReference type="InterPro" id="IPR001584">
    <property type="entry name" value="Integrase_cat-core"/>
</dbReference>
<dbReference type="NCBIfam" id="NF033563">
    <property type="entry name" value="transpos_IS30"/>
    <property type="match status" value="1"/>
</dbReference>
<dbReference type="GO" id="GO:0004803">
    <property type="term" value="F:transposase activity"/>
    <property type="evidence" value="ECO:0007669"/>
    <property type="project" value="TreeGrafter"/>
</dbReference>
<sequence length="335" mass="39577">MAMSAYKHLSKKERCRIRAHLDTGKSISQIAKILGRHRSTLYRELARNSYTKKYLPDTAQKKYTMRRDRKKKSKIKSCNKLFHYIAQKLKSGWSPEQISGRMRLENKEYYVCHETIYRYIYACKQGKPWYSYLCKAKPYRGKRMGRKVGSGKYQGIKLISDRPAEIKTRVQFGHWEGDTIAFSANQYTNITTLVERKTRFSVFILNSAKKSEEVINKIKHVMEGLSASSWKTITFDQGSEFAYYRLIERHNKKCKVYFCHPRSPWEKGTNENMNGRVRRFLPRNYDVKELNQSAVADLAKKLNNIPRKILNYLTPREALQKHTQYALSHFRLERA</sequence>
<evidence type="ECO:0000313" key="3">
    <source>
        <dbReference type="EMBL" id="KIA76048.1"/>
    </source>
</evidence>
<dbReference type="EMBL" id="JSAM01000150">
    <property type="protein sequence ID" value="KIA76048.1"/>
    <property type="molecule type" value="Genomic_DNA"/>
</dbReference>
<dbReference type="InterPro" id="IPR012337">
    <property type="entry name" value="RNaseH-like_sf"/>
</dbReference>
<feature type="domain" description="Integrase catalytic" evidence="2">
    <location>
        <begin position="159"/>
        <end position="323"/>
    </location>
</feature>
<accession>A0A0C1E7E4</accession>
<dbReference type="GO" id="GO:0032196">
    <property type="term" value="P:transposition"/>
    <property type="evidence" value="ECO:0007669"/>
    <property type="project" value="TreeGrafter"/>
</dbReference>
<evidence type="ECO:0000256" key="1">
    <source>
        <dbReference type="ARBA" id="ARBA00023172"/>
    </source>
</evidence>
<name>A0A0C1E7E4_9BACT</name>
<organism evidence="3 4">
    <name type="scientific">Parachlamydia acanthamoebae</name>
    <dbReference type="NCBI Taxonomy" id="83552"/>
    <lineage>
        <taxon>Bacteria</taxon>
        <taxon>Pseudomonadati</taxon>
        <taxon>Chlamydiota</taxon>
        <taxon>Chlamydiia</taxon>
        <taxon>Parachlamydiales</taxon>
        <taxon>Parachlamydiaceae</taxon>
        <taxon>Parachlamydia</taxon>
    </lineage>
</organism>